<dbReference type="InterPro" id="IPR000504">
    <property type="entry name" value="RRM_dom"/>
</dbReference>
<dbReference type="Gene3D" id="3.30.70.330">
    <property type="match status" value="1"/>
</dbReference>
<dbReference type="GO" id="GO:0000398">
    <property type="term" value="P:mRNA splicing, via spliceosome"/>
    <property type="evidence" value="ECO:0007669"/>
    <property type="project" value="TreeGrafter"/>
</dbReference>
<proteinExistence type="predicted"/>
<dbReference type="InterPro" id="IPR045164">
    <property type="entry name" value="RBM41/RNPC3"/>
</dbReference>
<protein>
    <recommendedName>
        <fullName evidence="4">RRM domain-containing protein</fullName>
    </recommendedName>
</protein>
<dbReference type="CDD" id="cd12246">
    <property type="entry name" value="RRM1_U1A_like"/>
    <property type="match status" value="1"/>
</dbReference>
<evidence type="ECO:0000256" key="2">
    <source>
        <dbReference type="PROSITE-ProRule" id="PRU00176"/>
    </source>
</evidence>
<dbReference type="InterPro" id="IPR035979">
    <property type="entry name" value="RBD_domain_sf"/>
</dbReference>
<evidence type="ECO:0000313" key="6">
    <source>
        <dbReference type="Proteomes" id="UP000033140"/>
    </source>
</evidence>
<dbReference type="EMBL" id="BACD03000039">
    <property type="protein sequence ID" value="GAO50952.1"/>
    <property type="molecule type" value="Genomic_DNA"/>
</dbReference>
<sequence>MTVPSPAQLHPPHQHAAPTRYRYEEYSRQRTKSKSNCTGYTTNQITMSSSPSPTLYIKNLDNHVKKDDLRLCLYCLFSTYGPILDVVALKTKKMHGQAHIVFRDVLSATTAMRALQGQEFLGKELRIDYARSKSDATAKLDGTYKMPQVIAVQAQEGDVSAPHGVKRPRDDDEEGEADMEENARREMFSETYCKTQNKCRQLHKITDCHIDGFHTGNMISGLKS</sequence>
<reference evidence="5 6" key="3">
    <citation type="journal article" date="2015" name="Genome Announc.">
        <title>Draft Genome Sequence of the Archiascomycetous Yeast Saitoella complicata.</title>
        <authorList>
            <person name="Yamauchi K."/>
            <person name="Kondo S."/>
            <person name="Hamamoto M."/>
            <person name="Takahashi Y."/>
            <person name="Ogura Y."/>
            <person name="Hayashi T."/>
            <person name="Nishida H."/>
        </authorList>
    </citation>
    <scope>NUCLEOTIDE SEQUENCE [LARGE SCALE GENOMIC DNA]</scope>
    <source>
        <strain evidence="5 6">NRRL Y-17804</strain>
    </source>
</reference>
<feature type="domain" description="RRM" evidence="4">
    <location>
        <begin position="53"/>
        <end position="132"/>
    </location>
</feature>
<evidence type="ECO:0000259" key="4">
    <source>
        <dbReference type="PROSITE" id="PS50102"/>
    </source>
</evidence>
<dbReference type="SMART" id="SM00360">
    <property type="entry name" value="RRM"/>
    <property type="match status" value="1"/>
</dbReference>
<dbReference type="PANTHER" id="PTHR16105:SF0">
    <property type="entry name" value="RNA-BINDING REGION-CONTAINING PROTEIN 3"/>
    <property type="match status" value="1"/>
</dbReference>
<comment type="caution">
    <text evidence="5">The sequence shown here is derived from an EMBL/GenBank/DDBJ whole genome shotgun (WGS) entry which is preliminary data.</text>
</comment>
<dbReference type="STRING" id="698492.A0A0E9NM50"/>
<keyword evidence="1 2" id="KW-0694">RNA-binding</keyword>
<reference evidence="5 6" key="1">
    <citation type="journal article" date="2011" name="J. Gen. Appl. Microbiol.">
        <title>Draft genome sequencing of the enigmatic yeast Saitoella complicata.</title>
        <authorList>
            <person name="Nishida H."/>
            <person name="Hamamoto M."/>
            <person name="Sugiyama J."/>
        </authorList>
    </citation>
    <scope>NUCLEOTIDE SEQUENCE [LARGE SCALE GENOMIC DNA]</scope>
    <source>
        <strain evidence="5 6">NRRL Y-17804</strain>
    </source>
</reference>
<feature type="region of interest" description="Disordered" evidence="3">
    <location>
        <begin position="1"/>
        <end position="21"/>
    </location>
</feature>
<dbReference type="GO" id="GO:0030626">
    <property type="term" value="F:U12 snRNA binding"/>
    <property type="evidence" value="ECO:0007669"/>
    <property type="project" value="TreeGrafter"/>
</dbReference>
<dbReference type="FunFam" id="3.30.70.330:FF:000039">
    <property type="entry name" value="U1 small nuclear ribonucleoprotein A"/>
    <property type="match status" value="1"/>
</dbReference>
<dbReference type="PROSITE" id="PS50102">
    <property type="entry name" value="RRM"/>
    <property type="match status" value="1"/>
</dbReference>
<reference evidence="5 6" key="2">
    <citation type="journal article" date="2014" name="J. Gen. Appl. Microbiol.">
        <title>The early diverging ascomycetous budding yeast Saitoella complicata has three histone deacetylases belonging to the Clr6, Hos2, and Rpd3 lineages.</title>
        <authorList>
            <person name="Nishida H."/>
            <person name="Matsumoto T."/>
            <person name="Kondo S."/>
            <person name="Hamamoto M."/>
            <person name="Yoshikawa H."/>
        </authorList>
    </citation>
    <scope>NUCLEOTIDE SEQUENCE [LARGE SCALE GENOMIC DNA]</scope>
    <source>
        <strain evidence="5 6">NRRL Y-17804</strain>
    </source>
</reference>
<dbReference type="InterPro" id="IPR012677">
    <property type="entry name" value="Nucleotide-bd_a/b_plait_sf"/>
</dbReference>
<feature type="region of interest" description="Disordered" evidence="3">
    <location>
        <begin position="157"/>
        <end position="182"/>
    </location>
</feature>
<keyword evidence="6" id="KW-1185">Reference proteome</keyword>
<gene>
    <name evidence="5" type="ORF">G7K_5070-t1</name>
</gene>
<dbReference type="GO" id="GO:0097157">
    <property type="term" value="F:pre-mRNA intronic binding"/>
    <property type="evidence" value="ECO:0007669"/>
    <property type="project" value="TreeGrafter"/>
</dbReference>
<dbReference type="Proteomes" id="UP000033140">
    <property type="component" value="Unassembled WGS sequence"/>
</dbReference>
<dbReference type="SUPFAM" id="SSF54928">
    <property type="entry name" value="RNA-binding domain, RBD"/>
    <property type="match status" value="1"/>
</dbReference>
<accession>A0A0E9NM50</accession>
<evidence type="ECO:0000313" key="5">
    <source>
        <dbReference type="EMBL" id="GAO50952.1"/>
    </source>
</evidence>
<dbReference type="AlphaFoldDB" id="A0A0E9NM50"/>
<evidence type="ECO:0000256" key="3">
    <source>
        <dbReference type="SAM" id="MobiDB-lite"/>
    </source>
</evidence>
<evidence type="ECO:0000256" key="1">
    <source>
        <dbReference type="ARBA" id="ARBA00022884"/>
    </source>
</evidence>
<dbReference type="PANTHER" id="PTHR16105">
    <property type="entry name" value="RNA-BINDING REGION-CONTAINING PROTEIN 3"/>
    <property type="match status" value="1"/>
</dbReference>
<feature type="compositionally biased region" description="Acidic residues" evidence="3">
    <location>
        <begin position="171"/>
        <end position="180"/>
    </location>
</feature>
<name>A0A0E9NM50_SAICN</name>
<dbReference type="Pfam" id="PF00076">
    <property type="entry name" value="RRM_1"/>
    <property type="match status" value="1"/>
</dbReference>
<organism evidence="5 6">
    <name type="scientific">Saitoella complicata (strain BCRC 22490 / CBS 7301 / JCM 7358 / NBRC 10748 / NRRL Y-17804)</name>
    <dbReference type="NCBI Taxonomy" id="698492"/>
    <lineage>
        <taxon>Eukaryota</taxon>
        <taxon>Fungi</taxon>
        <taxon>Dikarya</taxon>
        <taxon>Ascomycota</taxon>
        <taxon>Taphrinomycotina</taxon>
        <taxon>Taphrinomycotina incertae sedis</taxon>
        <taxon>Saitoella</taxon>
    </lineage>
</organism>